<gene>
    <name evidence="1" type="ORF">RQP18_13305</name>
</gene>
<accession>A0ABZ3IDD2</accession>
<evidence type="ECO:0000313" key="1">
    <source>
        <dbReference type="EMBL" id="XFH00996.1"/>
    </source>
</evidence>
<evidence type="ECO:0000313" key="2">
    <source>
        <dbReference type="Proteomes" id="UP001455384"/>
    </source>
</evidence>
<sequence>MRTIATLLAVMVVLAISGSIYGHIDRKKTGRKHNRVRLCFLFLAYEQMSDECAHHPESKFDETLRVLLDFQP</sequence>
<organism evidence="1 2">
    <name type="scientific">Salinicoccus bachuensis</name>
    <dbReference type="NCBI Taxonomy" id="3136731"/>
    <lineage>
        <taxon>Bacteria</taxon>
        <taxon>Bacillati</taxon>
        <taxon>Bacillota</taxon>
        <taxon>Bacilli</taxon>
        <taxon>Bacillales</taxon>
        <taxon>Staphylococcaceae</taxon>
        <taxon>Salinicoccus</taxon>
    </lineage>
</organism>
<proteinExistence type="predicted"/>
<dbReference type="RefSeq" id="WP_373446128.1">
    <property type="nucleotide sequence ID" value="NZ_CP138333.2"/>
</dbReference>
<name>A0ABZ3IDD2_9STAP</name>
<evidence type="ECO:0008006" key="3">
    <source>
        <dbReference type="Google" id="ProtNLM"/>
    </source>
</evidence>
<reference evidence="2" key="1">
    <citation type="submission" date="2023-10" db="EMBL/GenBank/DDBJ databases">
        <title>Genome analysis and identification of Salinococcus sp. Bachu38 nov., a PGPR from the rhizosphere of Tamarix.</title>
        <authorList>
            <person name="Liang Z."/>
            <person name="Zhang X."/>
            <person name="Jia J."/>
            <person name="Chen X."/>
            <person name="Wang Y."/>
            <person name="Wang Q."/>
            <person name="Wang R."/>
        </authorList>
    </citation>
    <scope>NUCLEOTIDE SEQUENCE [LARGE SCALE GENOMIC DNA]</scope>
    <source>
        <strain evidence="2">Bachu38</strain>
    </source>
</reference>
<dbReference type="Proteomes" id="UP001455384">
    <property type="component" value="Chromosome"/>
</dbReference>
<keyword evidence="2" id="KW-1185">Reference proteome</keyword>
<dbReference type="EMBL" id="CP138333">
    <property type="protein sequence ID" value="XFH00996.1"/>
    <property type="molecule type" value="Genomic_DNA"/>
</dbReference>
<protein>
    <recommendedName>
        <fullName evidence="3">Secreted protein</fullName>
    </recommendedName>
</protein>